<keyword evidence="10" id="KW-1185">Reference proteome</keyword>
<dbReference type="SUPFAM" id="SSF51735">
    <property type="entry name" value="NAD(P)-binding Rossmann-fold domains"/>
    <property type="match status" value="1"/>
</dbReference>
<dbReference type="CDD" id="cd08297">
    <property type="entry name" value="CAD3"/>
    <property type="match status" value="1"/>
</dbReference>
<dbReference type="InterPro" id="IPR011032">
    <property type="entry name" value="GroES-like_sf"/>
</dbReference>
<comment type="similarity">
    <text evidence="2 7">Belongs to the zinc-containing alcohol dehydrogenase family.</text>
</comment>
<evidence type="ECO:0000256" key="5">
    <source>
        <dbReference type="ARBA" id="ARBA00023002"/>
    </source>
</evidence>
<evidence type="ECO:0000256" key="4">
    <source>
        <dbReference type="ARBA" id="ARBA00022833"/>
    </source>
</evidence>
<dbReference type="PROSITE" id="PS00059">
    <property type="entry name" value="ADH_ZINC"/>
    <property type="match status" value="1"/>
</dbReference>
<dbReference type="GO" id="GO:0004022">
    <property type="term" value="F:alcohol dehydrogenase (NAD+) activity"/>
    <property type="evidence" value="ECO:0007669"/>
    <property type="project" value="TreeGrafter"/>
</dbReference>
<dbReference type="InterPro" id="IPR013149">
    <property type="entry name" value="ADH-like_C"/>
</dbReference>
<reference evidence="10" key="1">
    <citation type="submission" date="2020-06" db="EMBL/GenBank/DDBJ databases">
        <title>A chromosome-scale genome assembly of Talaromyces rugulosus W13939.</title>
        <authorList>
            <person name="Wang B."/>
            <person name="Guo L."/>
            <person name="Ye K."/>
            <person name="Wang L."/>
        </authorList>
    </citation>
    <scope>NUCLEOTIDE SEQUENCE [LARGE SCALE GENOMIC DNA]</scope>
    <source>
        <strain evidence="10">W13939</strain>
    </source>
</reference>
<dbReference type="SUPFAM" id="SSF50129">
    <property type="entry name" value="GroES-like"/>
    <property type="match status" value="1"/>
</dbReference>
<dbReference type="InterPro" id="IPR020843">
    <property type="entry name" value="ER"/>
</dbReference>
<dbReference type="InterPro" id="IPR013154">
    <property type="entry name" value="ADH-like_N"/>
</dbReference>
<dbReference type="Pfam" id="PF00107">
    <property type="entry name" value="ADH_zinc_N"/>
    <property type="match status" value="1"/>
</dbReference>
<dbReference type="Proteomes" id="UP000509510">
    <property type="component" value="Chromosome III"/>
</dbReference>
<dbReference type="PANTHER" id="PTHR42940">
    <property type="entry name" value="ALCOHOL DEHYDROGENASE 1-RELATED"/>
    <property type="match status" value="1"/>
</dbReference>
<dbReference type="GeneID" id="55993874"/>
<dbReference type="Gene3D" id="3.90.180.10">
    <property type="entry name" value="Medium-chain alcohol dehydrogenases, catalytic domain"/>
    <property type="match status" value="1"/>
</dbReference>
<dbReference type="Gene3D" id="3.40.50.720">
    <property type="entry name" value="NAD(P)-binding Rossmann-like Domain"/>
    <property type="match status" value="1"/>
</dbReference>
<dbReference type="KEGG" id="trg:TRUGW13939_06379"/>
<gene>
    <name evidence="9" type="ORF">TRUGW13939_06379</name>
</gene>
<dbReference type="InterPro" id="IPR002328">
    <property type="entry name" value="ADH_Zn_CS"/>
</dbReference>
<evidence type="ECO:0000256" key="1">
    <source>
        <dbReference type="ARBA" id="ARBA00001947"/>
    </source>
</evidence>
<dbReference type="SMART" id="SM00829">
    <property type="entry name" value="PKS_ER"/>
    <property type="match status" value="1"/>
</dbReference>
<dbReference type="PANTHER" id="PTHR42940:SF5">
    <property type="entry name" value="ALCOHOL DEHYDROGENASE 2"/>
    <property type="match status" value="1"/>
</dbReference>
<dbReference type="GO" id="GO:0008270">
    <property type="term" value="F:zinc ion binding"/>
    <property type="evidence" value="ECO:0007669"/>
    <property type="project" value="InterPro"/>
</dbReference>
<evidence type="ECO:0000256" key="6">
    <source>
        <dbReference type="ARBA" id="ARBA00023027"/>
    </source>
</evidence>
<comment type="cofactor">
    <cofactor evidence="1 7">
        <name>Zn(2+)</name>
        <dbReference type="ChEBI" id="CHEBI:29105"/>
    </cofactor>
</comment>
<dbReference type="FunFam" id="3.40.50.720:FF:000039">
    <property type="entry name" value="Alcohol dehydrogenase AdhP"/>
    <property type="match status" value="1"/>
</dbReference>
<evidence type="ECO:0000256" key="2">
    <source>
        <dbReference type="ARBA" id="ARBA00008072"/>
    </source>
</evidence>
<evidence type="ECO:0000313" key="10">
    <source>
        <dbReference type="Proteomes" id="UP000509510"/>
    </source>
</evidence>
<dbReference type="AlphaFoldDB" id="A0A7H8QZ47"/>
<proteinExistence type="inferred from homology"/>
<evidence type="ECO:0000259" key="8">
    <source>
        <dbReference type="SMART" id="SM00829"/>
    </source>
</evidence>
<sequence length="366" mass="38348">MAQPDIPETHKAIVYDDPGKISTKIVQVKTPEPGPGEVLIRITHSGVCHSDLSLMLNQWDFLDEKVQPGQVGGHEGIGNIVKIGAYCEQTDLSIGDRVGIKWTAYTCGTCAPCLAGADGICEKQKVSGFSCPGTFQEYVISWAHYVTRIPGGLPSDIAAPLLCGGVTVYAALKKSRASPGDWVVIAGGGGGLGHLAVQLASRGMGYRVIGLDVSSKEELVKSCGAEIFLDILSFPQDDGGDSLATEVKKHTGGKGASAVVVCSGSNAAYAQGLKFLKFNGTLVCVGVPRGRPVPVAHAYPHYMVAQQLALVGSTVGNRKDAIEVLDMASRGVVTTHVQTAAMDNLPRFFGQMEGGTLHGRGVITMS</sequence>
<organism evidence="9 10">
    <name type="scientific">Talaromyces rugulosus</name>
    <name type="common">Penicillium rugulosum</name>
    <dbReference type="NCBI Taxonomy" id="121627"/>
    <lineage>
        <taxon>Eukaryota</taxon>
        <taxon>Fungi</taxon>
        <taxon>Dikarya</taxon>
        <taxon>Ascomycota</taxon>
        <taxon>Pezizomycotina</taxon>
        <taxon>Eurotiomycetes</taxon>
        <taxon>Eurotiomycetidae</taxon>
        <taxon>Eurotiales</taxon>
        <taxon>Trichocomaceae</taxon>
        <taxon>Talaromyces</taxon>
        <taxon>Talaromyces sect. Islandici</taxon>
    </lineage>
</organism>
<keyword evidence="4 7" id="KW-0862">Zinc</keyword>
<dbReference type="GO" id="GO:0005737">
    <property type="term" value="C:cytoplasm"/>
    <property type="evidence" value="ECO:0007669"/>
    <property type="project" value="TreeGrafter"/>
</dbReference>
<keyword evidence="5" id="KW-0560">Oxidoreductase</keyword>
<evidence type="ECO:0000313" key="9">
    <source>
        <dbReference type="EMBL" id="QKX59247.1"/>
    </source>
</evidence>
<dbReference type="InterPro" id="IPR036291">
    <property type="entry name" value="NAD(P)-bd_dom_sf"/>
</dbReference>
<dbReference type="RefSeq" id="XP_035345425.1">
    <property type="nucleotide sequence ID" value="XM_035489532.1"/>
</dbReference>
<protein>
    <recommendedName>
        <fullName evidence="8">Enoyl reductase (ER) domain-containing protein</fullName>
    </recommendedName>
</protein>
<dbReference type="EMBL" id="CP055900">
    <property type="protein sequence ID" value="QKX59247.1"/>
    <property type="molecule type" value="Genomic_DNA"/>
</dbReference>
<feature type="domain" description="Enoyl reductase (ER)" evidence="8">
    <location>
        <begin position="22"/>
        <end position="363"/>
    </location>
</feature>
<dbReference type="Pfam" id="PF08240">
    <property type="entry name" value="ADH_N"/>
    <property type="match status" value="1"/>
</dbReference>
<accession>A0A7H8QZ47</accession>
<keyword evidence="6" id="KW-0520">NAD</keyword>
<evidence type="ECO:0000256" key="3">
    <source>
        <dbReference type="ARBA" id="ARBA00022723"/>
    </source>
</evidence>
<evidence type="ECO:0000256" key="7">
    <source>
        <dbReference type="RuleBase" id="RU361277"/>
    </source>
</evidence>
<dbReference type="OrthoDB" id="1879366at2759"/>
<keyword evidence="3 7" id="KW-0479">Metal-binding</keyword>
<name>A0A7H8QZ47_TALRU</name>